<dbReference type="SUPFAM" id="SSF50998">
    <property type="entry name" value="Quinoprotein alcohol dehydrogenase-like"/>
    <property type="match status" value="1"/>
</dbReference>
<dbReference type="EMBL" id="LT629772">
    <property type="protein sequence ID" value="SDS66318.1"/>
    <property type="molecule type" value="Genomic_DNA"/>
</dbReference>
<dbReference type="InterPro" id="IPR011047">
    <property type="entry name" value="Quinoprotein_ADH-like_sf"/>
</dbReference>
<name>A0A1H1U1H0_9ACTN</name>
<reference evidence="1 2" key="1">
    <citation type="submission" date="2016-10" db="EMBL/GenBank/DDBJ databases">
        <authorList>
            <person name="de Groot N.N."/>
        </authorList>
    </citation>
    <scope>NUCLEOTIDE SEQUENCE [LARGE SCALE GENOMIC DNA]</scope>
    <source>
        <strain evidence="1 2">DSM 21800</strain>
    </source>
</reference>
<protein>
    <submittedName>
        <fullName evidence="1">Uncharacterized protein</fullName>
    </submittedName>
</protein>
<dbReference type="AlphaFoldDB" id="A0A1H1U1H0"/>
<dbReference type="SUPFAM" id="SSF63829">
    <property type="entry name" value="Calcium-dependent phosphotriesterase"/>
    <property type="match status" value="1"/>
</dbReference>
<organism evidence="1 2">
    <name type="scientific">Microlunatus soli</name>
    <dbReference type="NCBI Taxonomy" id="630515"/>
    <lineage>
        <taxon>Bacteria</taxon>
        <taxon>Bacillati</taxon>
        <taxon>Actinomycetota</taxon>
        <taxon>Actinomycetes</taxon>
        <taxon>Propionibacteriales</taxon>
        <taxon>Propionibacteriaceae</taxon>
        <taxon>Microlunatus</taxon>
    </lineage>
</organism>
<accession>A0A1H1U1H0</accession>
<dbReference type="Proteomes" id="UP000199103">
    <property type="component" value="Chromosome I"/>
</dbReference>
<sequence length="866" mass="91229">MPSRLTARRPALGCVISLLIGIVVMSMTTARPGTASAEPEAAEPRVQQGDLLIDNHSFEDGTTGWSALDATGRPDGAAADCSITGTEAWSTDGTDSLLLKGGGACQWPGASSSPVAVVAGEALTAFATIRATTRAAIGIRFTDDSGSTVGRRTSPRTTIDKDRSIEITATAPATATRAVVEIQALSSAAMDNVLITGPATALGTQISKRMGFLAMGDGVDQDGRAIVVTVGTGSEEDPAKIIATDVLTGTVTQVVDMPGAVGSWTVAQNPVSKIFYIGTYSSGALWSWKPGARTATRIGPPPLKAFGFAYGLSFGADGTVYGGGWGEGTDGYPGASIWKYVEGDGFGSIAPEPLTTDANYTRWTAYDEVTDAVFTGTGTKTHLYGCNASGDQACTEFTDLLSPELQQAAWLYTGKASNGYLTMWGGDSKSSGNDYLAILKVSRDAAGDLQAEKVTEIKGVIYAGPSDIVDGKVYFNVAGETDNPLHSYDLATGEEKTITSAAVNIFSRGWEAMQLADPAWPGTTLVGWNSGGWLVKWNIETGKLSRTLTEDIPETSIRVNNLSSGADGRIWTGGYLTGGLGAVAPMRSDQHATYPIGAQAEGMINYQGRIYQGSYPNGRIESFDPAADGDPKPRVDCTIGNNQNRPYGLSGYHDRVYFGSQAEYGHTQGAFGYLDLTTGTCTTIVGPLGEQSINAVTGSEGKVFGAGNIFYSYDGTPTEDQAKLLIFDEKTGNAKSVVWPIPDTRSINAAATGPDGTVWLYAEGWLVAMDASTEKIIMKKEIFPDLKPGDRISGNYGQLITNSDGRIYGNVGGRVFGFDPDPSDQGADLDLRVLFDGAGPHIANDDYGNLYVAYRSAQLLRLDPRS</sequence>
<evidence type="ECO:0000313" key="2">
    <source>
        <dbReference type="Proteomes" id="UP000199103"/>
    </source>
</evidence>
<proteinExistence type="predicted"/>
<keyword evidence="2" id="KW-1185">Reference proteome</keyword>
<dbReference type="Gene3D" id="2.60.120.260">
    <property type="entry name" value="Galactose-binding domain-like"/>
    <property type="match status" value="1"/>
</dbReference>
<evidence type="ECO:0000313" key="1">
    <source>
        <dbReference type="EMBL" id="SDS66318.1"/>
    </source>
</evidence>
<gene>
    <name evidence="1" type="ORF">SAMN04489812_2603</name>
</gene>